<gene>
    <name evidence="1" type="ORF">ATTO_14290</name>
</gene>
<keyword evidence="2" id="KW-1185">Reference proteome</keyword>
<dbReference type="Proteomes" id="UP001431186">
    <property type="component" value="Chromosome"/>
</dbReference>
<dbReference type="EMBL" id="AP025285">
    <property type="protein sequence ID" value="BDC91557.1"/>
    <property type="molecule type" value="Genomic_DNA"/>
</dbReference>
<organism evidence="1 2">
    <name type="scientific">Leptogranulimonas caecicola</name>
    <dbReference type="NCBI Taxonomy" id="2894156"/>
    <lineage>
        <taxon>Bacteria</taxon>
        <taxon>Bacillati</taxon>
        <taxon>Actinomycetota</taxon>
        <taxon>Coriobacteriia</taxon>
        <taxon>Coriobacteriales</taxon>
        <taxon>Kribbibacteriaceae</taxon>
        <taxon>Leptogranulimonas</taxon>
    </lineage>
</organism>
<evidence type="ECO:0000313" key="2">
    <source>
        <dbReference type="Proteomes" id="UP001431186"/>
    </source>
</evidence>
<evidence type="ECO:0000313" key="1">
    <source>
        <dbReference type="EMBL" id="BDC91557.1"/>
    </source>
</evidence>
<dbReference type="KEGG" id="lcal:ATTO_14290"/>
<accession>A0AAU9CH39</accession>
<protein>
    <submittedName>
        <fullName evidence="1">Uncharacterized protein</fullName>
    </submittedName>
</protein>
<dbReference type="AlphaFoldDB" id="A0AAU9CH39"/>
<reference evidence="1" key="1">
    <citation type="submission" date="2021-11" db="EMBL/GenBank/DDBJ databases">
        <title>Complete genome sequence of Atopobiaceae bacterium TOC12.</title>
        <authorList>
            <person name="Morinaga K."/>
            <person name="Kusada H."/>
            <person name="Tamaki H."/>
        </authorList>
    </citation>
    <scope>NUCLEOTIDE SEQUENCE</scope>
    <source>
        <strain evidence="1">TOC12</strain>
    </source>
</reference>
<name>A0AAU9CH39_9ACTN</name>
<proteinExistence type="predicted"/>
<sequence>MFSVNSCDHTDKYQYTVRILLDLPHTQDSEAPEQSRIADRATARIVDTPGFGAAGACRDT</sequence>